<dbReference type="Proteomes" id="UP001595699">
    <property type="component" value="Unassembled WGS sequence"/>
</dbReference>
<evidence type="ECO:0000313" key="7">
    <source>
        <dbReference type="EMBL" id="MFC3764017.1"/>
    </source>
</evidence>
<protein>
    <submittedName>
        <fullName evidence="7">CynX/NimT family MFS transporter</fullName>
    </submittedName>
</protein>
<keyword evidence="4 5" id="KW-0472">Membrane</keyword>
<feature type="domain" description="Major facilitator superfamily (MFS) profile" evidence="6">
    <location>
        <begin position="21"/>
        <end position="398"/>
    </location>
</feature>
<dbReference type="EMBL" id="JBHRZH010000022">
    <property type="protein sequence ID" value="MFC3764017.1"/>
    <property type="molecule type" value="Genomic_DNA"/>
</dbReference>
<dbReference type="InterPro" id="IPR020846">
    <property type="entry name" value="MFS_dom"/>
</dbReference>
<evidence type="ECO:0000256" key="3">
    <source>
        <dbReference type="ARBA" id="ARBA00022989"/>
    </source>
</evidence>
<evidence type="ECO:0000256" key="2">
    <source>
        <dbReference type="ARBA" id="ARBA00022692"/>
    </source>
</evidence>
<name>A0ABV7YGE0_9ACTN</name>
<evidence type="ECO:0000259" key="6">
    <source>
        <dbReference type="PROSITE" id="PS50850"/>
    </source>
</evidence>
<dbReference type="RefSeq" id="WP_307782294.1">
    <property type="nucleotide sequence ID" value="NZ_JAFBCM010000001.1"/>
</dbReference>
<dbReference type="InterPro" id="IPR036259">
    <property type="entry name" value="MFS_trans_sf"/>
</dbReference>
<dbReference type="CDD" id="cd17339">
    <property type="entry name" value="MFS_NIMT_CynX_like"/>
    <property type="match status" value="1"/>
</dbReference>
<feature type="transmembrane region" description="Helical" evidence="5">
    <location>
        <begin position="218"/>
        <end position="241"/>
    </location>
</feature>
<gene>
    <name evidence="7" type="ORF">ACFOUW_24500</name>
</gene>
<organism evidence="7 8">
    <name type="scientific">Tenggerimyces flavus</name>
    <dbReference type="NCBI Taxonomy" id="1708749"/>
    <lineage>
        <taxon>Bacteria</taxon>
        <taxon>Bacillati</taxon>
        <taxon>Actinomycetota</taxon>
        <taxon>Actinomycetes</taxon>
        <taxon>Propionibacteriales</taxon>
        <taxon>Nocardioidaceae</taxon>
        <taxon>Tenggerimyces</taxon>
    </lineage>
</organism>
<evidence type="ECO:0000256" key="4">
    <source>
        <dbReference type="ARBA" id="ARBA00023136"/>
    </source>
</evidence>
<feature type="transmembrane region" description="Helical" evidence="5">
    <location>
        <begin position="57"/>
        <end position="77"/>
    </location>
</feature>
<comment type="caution">
    <text evidence="7">The sequence shown here is derived from an EMBL/GenBank/DDBJ whole genome shotgun (WGS) entry which is preliminary data.</text>
</comment>
<feature type="transmembrane region" description="Helical" evidence="5">
    <location>
        <begin position="310"/>
        <end position="330"/>
    </location>
</feature>
<feature type="transmembrane region" description="Helical" evidence="5">
    <location>
        <begin position="84"/>
        <end position="107"/>
    </location>
</feature>
<keyword evidence="2 5" id="KW-0812">Transmembrane</keyword>
<sequence>MSALPRVVSPVSSARATWPGWLLMAALIAFAFNLRPAVASIAPILTELRTDLNLSAALAGLLTTLPVLCFAGVGAVAAGLSRRFGLHAVLVVAAFAVFAGQAIRVVFDATPVFFVATVLALAGIAAGNVLLPAFVKAHYPNRVGVGTAAYTTSMSVGTVLPAALTVPIAEAVSDWHVGVGVWALAALAAGLLTLPLLKGAQRPTTQGETRRTSVVRSPLAWSLALFMGLQALQAYAMFGWLPQIFRDAGLDAAHAGLLFSVIPLVGIPLSLVLPGIAVKLGNQTPMVIGFVSMYVLGYLGLWLAPDRISLLWVTLIGIGMGAFPLALTMIGLRSRSSDITASLSSFVQSIGYLVAAAGPLAIGALYGATGGWTVPIWVLLVLLVPQLILGLLASRERYVDDQLTSG</sequence>
<evidence type="ECO:0000256" key="1">
    <source>
        <dbReference type="ARBA" id="ARBA00004651"/>
    </source>
</evidence>
<dbReference type="PANTHER" id="PTHR23523:SF2">
    <property type="entry name" value="2-NITROIMIDAZOLE TRANSPORTER"/>
    <property type="match status" value="1"/>
</dbReference>
<dbReference type="Pfam" id="PF07690">
    <property type="entry name" value="MFS_1"/>
    <property type="match status" value="1"/>
</dbReference>
<dbReference type="Gene3D" id="1.20.1250.20">
    <property type="entry name" value="MFS general substrate transporter like domains"/>
    <property type="match status" value="2"/>
</dbReference>
<feature type="transmembrane region" description="Helical" evidence="5">
    <location>
        <begin position="253"/>
        <end position="273"/>
    </location>
</feature>
<dbReference type="InterPro" id="IPR011701">
    <property type="entry name" value="MFS"/>
</dbReference>
<accession>A0ABV7YGE0</accession>
<reference evidence="8" key="1">
    <citation type="journal article" date="2019" name="Int. J. Syst. Evol. Microbiol.">
        <title>The Global Catalogue of Microorganisms (GCM) 10K type strain sequencing project: providing services to taxonomists for standard genome sequencing and annotation.</title>
        <authorList>
            <consortium name="The Broad Institute Genomics Platform"/>
            <consortium name="The Broad Institute Genome Sequencing Center for Infectious Disease"/>
            <person name="Wu L."/>
            <person name="Ma J."/>
        </authorList>
    </citation>
    <scope>NUCLEOTIDE SEQUENCE [LARGE SCALE GENOMIC DNA]</scope>
    <source>
        <strain evidence="8">CGMCC 4.7241</strain>
    </source>
</reference>
<dbReference type="PROSITE" id="PS50850">
    <property type="entry name" value="MFS"/>
    <property type="match status" value="1"/>
</dbReference>
<feature type="transmembrane region" description="Helical" evidence="5">
    <location>
        <begin position="175"/>
        <end position="197"/>
    </location>
</feature>
<keyword evidence="3 5" id="KW-1133">Transmembrane helix</keyword>
<feature type="transmembrane region" description="Helical" evidence="5">
    <location>
        <begin position="113"/>
        <end position="135"/>
    </location>
</feature>
<evidence type="ECO:0000313" key="8">
    <source>
        <dbReference type="Proteomes" id="UP001595699"/>
    </source>
</evidence>
<dbReference type="SUPFAM" id="SSF103473">
    <property type="entry name" value="MFS general substrate transporter"/>
    <property type="match status" value="1"/>
</dbReference>
<feature type="transmembrane region" description="Helical" evidence="5">
    <location>
        <begin position="374"/>
        <end position="393"/>
    </location>
</feature>
<feature type="transmembrane region" description="Helical" evidence="5">
    <location>
        <begin position="350"/>
        <end position="368"/>
    </location>
</feature>
<evidence type="ECO:0000256" key="5">
    <source>
        <dbReference type="SAM" id="Phobius"/>
    </source>
</evidence>
<feature type="transmembrane region" description="Helical" evidence="5">
    <location>
        <begin position="21"/>
        <end position="45"/>
    </location>
</feature>
<dbReference type="InterPro" id="IPR052524">
    <property type="entry name" value="MFS_Cyanate_Porter"/>
</dbReference>
<dbReference type="PANTHER" id="PTHR23523">
    <property type="match status" value="1"/>
</dbReference>
<proteinExistence type="predicted"/>
<comment type="subcellular location">
    <subcellularLocation>
        <location evidence="1">Cell membrane</location>
        <topology evidence="1">Multi-pass membrane protein</topology>
    </subcellularLocation>
</comment>
<keyword evidence="8" id="KW-1185">Reference proteome</keyword>
<feature type="transmembrane region" description="Helical" evidence="5">
    <location>
        <begin position="285"/>
        <end position="304"/>
    </location>
</feature>
<feature type="transmembrane region" description="Helical" evidence="5">
    <location>
        <begin position="147"/>
        <end position="169"/>
    </location>
</feature>